<evidence type="ECO:0000313" key="2">
    <source>
        <dbReference type="Proteomes" id="UP001221142"/>
    </source>
</evidence>
<dbReference type="PANTHER" id="PTHR43591:SF24">
    <property type="entry name" value="2-METHOXY-6-POLYPRENYL-1,4-BENZOQUINOL METHYLASE, MITOCHONDRIAL"/>
    <property type="match status" value="1"/>
</dbReference>
<protein>
    <submittedName>
        <fullName evidence="1">S-adenosyl-L-methionine-dependent methyltransferase</fullName>
    </submittedName>
</protein>
<keyword evidence="1" id="KW-0808">Transferase</keyword>
<reference evidence="1" key="1">
    <citation type="submission" date="2023-03" db="EMBL/GenBank/DDBJ databases">
        <title>Massive genome expansion in bonnet fungi (Mycena s.s.) driven by repeated elements and novel gene families across ecological guilds.</title>
        <authorList>
            <consortium name="Lawrence Berkeley National Laboratory"/>
            <person name="Harder C.B."/>
            <person name="Miyauchi S."/>
            <person name="Viragh M."/>
            <person name="Kuo A."/>
            <person name="Thoen E."/>
            <person name="Andreopoulos B."/>
            <person name="Lu D."/>
            <person name="Skrede I."/>
            <person name="Drula E."/>
            <person name="Henrissat B."/>
            <person name="Morin E."/>
            <person name="Kohler A."/>
            <person name="Barry K."/>
            <person name="LaButti K."/>
            <person name="Morin E."/>
            <person name="Salamov A."/>
            <person name="Lipzen A."/>
            <person name="Mereny Z."/>
            <person name="Hegedus B."/>
            <person name="Baldrian P."/>
            <person name="Stursova M."/>
            <person name="Weitz H."/>
            <person name="Taylor A."/>
            <person name="Grigoriev I.V."/>
            <person name="Nagy L.G."/>
            <person name="Martin F."/>
            <person name="Kauserud H."/>
        </authorList>
    </citation>
    <scope>NUCLEOTIDE SEQUENCE</scope>
    <source>
        <strain evidence="1">9284</strain>
    </source>
</reference>
<dbReference type="Pfam" id="PF13489">
    <property type="entry name" value="Methyltransf_23"/>
    <property type="match status" value="1"/>
</dbReference>
<dbReference type="Proteomes" id="UP001221142">
    <property type="component" value="Unassembled WGS sequence"/>
</dbReference>
<organism evidence="1 2">
    <name type="scientific">Roridomyces roridus</name>
    <dbReference type="NCBI Taxonomy" id="1738132"/>
    <lineage>
        <taxon>Eukaryota</taxon>
        <taxon>Fungi</taxon>
        <taxon>Dikarya</taxon>
        <taxon>Basidiomycota</taxon>
        <taxon>Agaricomycotina</taxon>
        <taxon>Agaricomycetes</taxon>
        <taxon>Agaricomycetidae</taxon>
        <taxon>Agaricales</taxon>
        <taxon>Marasmiineae</taxon>
        <taxon>Mycenaceae</taxon>
        <taxon>Roridomyces</taxon>
    </lineage>
</organism>
<evidence type="ECO:0000313" key="1">
    <source>
        <dbReference type="EMBL" id="KAJ7632676.1"/>
    </source>
</evidence>
<accession>A0AAD7FMR7</accession>
<dbReference type="GO" id="GO:0008168">
    <property type="term" value="F:methyltransferase activity"/>
    <property type="evidence" value="ECO:0007669"/>
    <property type="project" value="UniProtKB-KW"/>
</dbReference>
<gene>
    <name evidence="1" type="ORF">FB45DRAFT_913137</name>
</gene>
<name>A0AAD7FMR7_9AGAR</name>
<dbReference type="InterPro" id="IPR029063">
    <property type="entry name" value="SAM-dependent_MTases_sf"/>
</dbReference>
<dbReference type="GO" id="GO:0032259">
    <property type="term" value="P:methylation"/>
    <property type="evidence" value="ECO:0007669"/>
    <property type="project" value="UniProtKB-KW"/>
</dbReference>
<dbReference type="EMBL" id="JARKIF010000008">
    <property type="protein sequence ID" value="KAJ7632676.1"/>
    <property type="molecule type" value="Genomic_DNA"/>
</dbReference>
<keyword evidence="1" id="KW-0489">Methyltransferase</keyword>
<comment type="caution">
    <text evidence="1">The sequence shown here is derived from an EMBL/GenBank/DDBJ whole genome shotgun (WGS) entry which is preliminary data.</text>
</comment>
<sequence>MLEAAEENDDDQYLHIDDYSSLFYEMHGRKFSDLNRSYMLPVDKDEFQRFELVNRLVKSILNGSLFCGPVKKNLQFGPYRRVLDIGTGTGLWAMELCDLMPWVRVTGVDTVAIQPIEVPPRCRFEIWDVNNPDYSYDNGHFDFIHARYIQEGITDFPKLLGQIGRLLRPGGIVLLIEPDLCQFADGKPESEYTDDTGPRGWFTLWETYRNCLTLLEIDVTVPRRFRELLEDTLVFEDIHVHEGIIPIGFYPADESELSVGQLQWMAHELFLPGLKPMFLHFGVPDVDRIIKDAQRDLYSGDFQLSGRLHIAYATRREDEPV</sequence>
<dbReference type="CDD" id="cd02440">
    <property type="entry name" value="AdoMet_MTases"/>
    <property type="match status" value="1"/>
</dbReference>
<dbReference type="Gene3D" id="3.40.50.150">
    <property type="entry name" value="Vaccinia Virus protein VP39"/>
    <property type="match status" value="1"/>
</dbReference>
<keyword evidence="2" id="KW-1185">Reference proteome</keyword>
<dbReference type="PANTHER" id="PTHR43591">
    <property type="entry name" value="METHYLTRANSFERASE"/>
    <property type="match status" value="1"/>
</dbReference>
<dbReference type="AlphaFoldDB" id="A0AAD7FMR7"/>
<dbReference type="SUPFAM" id="SSF53335">
    <property type="entry name" value="S-adenosyl-L-methionine-dependent methyltransferases"/>
    <property type="match status" value="1"/>
</dbReference>
<proteinExistence type="predicted"/>